<proteinExistence type="predicted"/>
<dbReference type="EMBL" id="BAABME010028508">
    <property type="protein sequence ID" value="GAA0179797.1"/>
    <property type="molecule type" value="Genomic_DNA"/>
</dbReference>
<dbReference type="Proteomes" id="UP001454036">
    <property type="component" value="Unassembled WGS sequence"/>
</dbReference>
<sequence length="145" mass="17128">MGKARFRFESSWCLYKETTEVVRTTWHKHRIDDPGRNLFCCIQNSRLGLLKWKRDTLENVQQKIDLKQAALHRLNQGTITNVSKVEAISLSKEIDKLRAANDEYWRQRSRVEWHVKGDRNTAYFHALMSVITLLQDEYGTPYTNT</sequence>
<comment type="caution">
    <text evidence="1">The sequence shown here is derived from an EMBL/GenBank/DDBJ whole genome shotgun (WGS) entry which is preliminary data.</text>
</comment>
<reference evidence="1 2" key="1">
    <citation type="submission" date="2024-01" db="EMBL/GenBank/DDBJ databases">
        <title>The complete chloroplast genome sequence of Lithospermum erythrorhizon: insights into the phylogenetic relationship among Boraginaceae species and the maternal lineages of purple gromwells.</title>
        <authorList>
            <person name="Okada T."/>
            <person name="Watanabe K."/>
        </authorList>
    </citation>
    <scope>NUCLEOTIDE SEQUENCE [LARGE SCALE GENOMIC DNA]</scope>
</reference>
<gene>
    <name evidence="1" type="ORF">LIER_42226</name>
</gene>
<evidence type="ECO:0000313" key="1">
    <source>
        <dbReference type="EMBL" id="GAA0179797.1"/>
    </source>
</evidence>
<name>A0AAV3RLK5_LITER</name>
<dbReference type="AlphaFoldDB" id="A0AAV3RLK5"/>
<evidence type="ECO:0000313" key="2">
    <source>
        <dbReference type="Proteomes" id="UP001454036"/>
    </source>
</evidence>
<organism evidence="1 2">
    <name type="scientific">Lithospermum erythrorhizon</name>
    <name type="common">Purple gromwell</name>
    <name type="synonym">Lithospermum officinale var. erythrorhizon</name>
    <dbReference type="NCBI Taxonomy" id="34254"/>
    <lineage>
        <taxon>Eukaryota</taxon>
        <taxon>Viridiplantae</taxon>
        <taxon>Streptophyta</taxon>
        <taxon>Embryophyta</taxon>
        <taxon>Tracheophyta</taxon>
        <taxon>Spermatophyta</taxon>
        <taxon>Magnoliopsida</taxon>
        <taxon>eudicotyledons</taxon>
        <taxon>Gunneridae</taxon>
        <taxon>Pentapetalae</taxon>
        <taxon>asterids</taxon>
        <taxon>lamiids</taxon>
        <taxon>Boraginales</taxon>
        <taxon>Boraginaceae</taxon>
        <taxon>Boraginoideae</taxon>
        <taxon>Lithospermeae</taxon>
        <taxon>Lithospermum</taxon>
    </lineage>
</organism>
<protein>
    <submittedName>
        <fullName evidence="1">Uncharacterized protein</fullName>
    </submittedName>
</protein>
<keyword evidence="2" id="KW-1185">Reference proteome</keyword>
<accession>A0AAV3RLK5</accession>